<evidence type="ECO:0000313" key="4">
    <source>
        <dbReference type="Proteomes" id="UP000740754"/>
    </source>
</evidence>
<keyword evidence="4" id="KW-1185">Reference proteome</keyword>
<dbReference type="InterPro" id="IPR037522">
    <property type="entry name" value="HD_GYP_dom"/>
</dbReference>
<protein>
    <submittedName>
        <fullName evidence="3">HD-GYP domain-containing protein</fullName>
    </submittedName>
</protein>
<gene>
    <name evidence="3" type="ORF">HF203_08480</name>
</gene>
<dbReference type="PROSITE" id="PS51832">
    <property type="entry name" value="HD_GYP"/>
    <property type="match status" value="1"/>
</dbReference>
<proteinExistence type="predicted"/>
<dbReference type="NCBIfam" id="TIGR00277">
    <property type="entry name" value="HDIG"/>
    <property type="match status" value="1"/>
</dbReference>
<dbReference type="InterPro" id="IPR006675">
    <property type="entry name" value="HDIG_dom"/>
</dbReference>
<evidence type="ECO:0000259" key="1">
    <source>
        <dbReference type="PROSITE" id="PS51831"/>
    </source>
</evidence>
<reference evidence="3 4" key="1">
    <citation type="submission" date="2020-04" db="EMBL/GenBank/DDBJ databases">
        <title>Draft Whole-Genome sequence of Marichromatium bheemlicum DSM 18632, type strain.</title>
        <authorList>
            <person name="Kyndt J.A."/>
            <person name="Meyer T.E."/>
        </authorList>
    </citation>
    <scope>NUCLEOTIDE SEQUENCE [LARGE SCALE GENOMIC DNA]</scope>
    <source>
        <strain evidence="3 4">DSM 18632</strain>
    </source>
</reference>
<accession>A0ABX1I7L9</accession>
<dbReference type="InterPro" id="IPR021812">
    <property type="entry name" value="DUF3391"/>
</dbReference>
<dbReference type="Pfam" id="PF11871">
    <property type="entry name" value="DUF3391"/>
    <property type="match status" value="1"/>
</dbReference>
<evidence type="ECO:0000313" key="3">
    <source>
        <dbReference type="EMBL" id="NKN33258.1"/>
    </source>
</evidence>
<evidence type="ECO:0000259" key="2">
    <source>
        <dbReference type="PROSITE" id="PS51832"/>
    </source>
</evidence>
<dbReference type="PANTHER" id="PTHR43155">
    <property type="entry name" value="CYCLIC DI-GMP PHOSPHODIESTERASE PA4108-RELATED"/>
    <property type="match status" value="1"/>
</dbReference>
<dbReference type="PANTHER" id="PTHR43155:SF2">
    <property type="entry name" value="CYCLIC DI-GMP PHOSPHODIESTERASE PA4108"/>
    <property type="match status" value="1"/>
</dbReference>
<dbReference type="EMBL" id="JAAXKX010000009">
    <property type="protein sequence ID" value="NKN33258.1"/>
    <property type="molecule type" value="Genomic_DNA"/>
</dbReference>
<dbReference type="RefSeq" id="WP_168668635.1">
    <property type="nucleotide sequence ID" value="NZ_JAAXKX010000009.1"/>
</dbReference>
<dbReference type="SUPFAM" id="SSF109604">
    <property type="entry name" value="HD-domain/PDEase-like"/>
    <property type="match status" value="1"/>
</dbReference>
<dbReference type="Proteomes" id="UP000740754">
    <property type="component" value="Unassembled WGS sequence"/>
</dbReference>
<sequence>MIKKIAIDQLRPGMHVHDLNFGWTDHPYVRNDFLVEDETALKQIRSLGIRALYIDTDKGLDVANAPSRSEVEATLERELVEVVESPPEPPAPTSLEDEHAQARLVHREANQLIRELMEDVRLGRQIDVARTDPVISRMVGSIFRNRDALLGLTRIRRMDRYTFEHSVNVAVLMTSFATTLQLSAELIHQIGVGALLHDIGKTLTPPEVLNKPGRLTAAEVEVMRTHVVDSRDILARAPGIPAVALAVAAEHHERVDGNGYPDGKTGEQITRYGRMAAIVDVYDAITSDRVYHKGMEPHRALRKLLEWSGHHLDAELVQHFIRGVGIYPIGTLVRLASQRLAVVVGAGLGGVRYPRVRLVLDIQRRRYLPPDDLDLSAPASGAEDAILGAEDPSHWGIRVEDLLHPQP</sequence>
<dbReference type="SMART" id="SM00471">
    <property type="entry name" value="HDc"/>
    <property type="match status" value="1"/>
</dbReference>
<feature type="domain" description="HD-GYP" evidence="2">
    <location>
        <begin position="140"/>
        <end position="336"/>
    </location>
</feature>
<organism evidence="3 4">
    <name type="scientific">Marichromatium bheemlicum</name>
    <dbReference type="NCBI Taxonomy" id="365339"/>
    <lineage>
        <taxon>Bacteria</taxon>
        <taxon>Pseudomonadati</taxon>
        <taxon>Pseudomonadota</taxon>
        <taxon>Gammaproteobacteria</taxon>
        <taxon>Chromatiales</taxon>
        <taxon>Chromatiaceae</taxon>
        <taxon>Marichromatium</taxon>
    </lineage>
</organism>
<dbReference type="Gene3D" id="1.10.3210.10">
    <property type="entry name" value="Hypothetical protein af1432"/>
    <property type="match status" value="1"/>
</dbReference>
<dbReference type="InterPro" id="IPR003607">
    <property type="entry name" value="HD/PDEase_dom"/>
</dbReference>
<dbReference type="InterPro" id="IPR006674">
    <property type="entry name" value="HD_domain"/>
</dbReference>
<dbReference type="Pfam" id="PF13487">
    <property type="entry name" value="HD_5"/>
    <property type="match status" value="1"/>
</dbReference>
<dbReference type="PROSITE" id="PS51831">
    <property type="entry name" value="HD"/>
    <property type="match status" value="1"/>
</dbReference>
<feature type="domain" description="HD" evidence="1">
    <location>
        <begin position="162"/>
        <end position="288"/>
    </location>
</feature>
<dbReference type="CDD" id="cd00077">
    <property type="entry name" value="HDc"/>
    <property type="match status" value="1"/>
</dbReference>
<name>A0ABX1I7L9_9GAMM</name>
<comment type="caution">
    <text evidence="3">The sequence shown here is derived from an EMBL/GenBank/DDBJ whole genome shotgun (WGS) entry which is preliminary data.</text>
</comment>